<dbReference type="AlphaFoldDB" id="A0A1I0FX60"/>
<dbReference type="RefSeq" id="WP_093135064.1">
    <property type="nucleotide sequence ID" value="NZ_FOHJ01000006.1"/>
</dbReference>
<protein>
    <recommendedName>
        <fullName evidence="2">LysM domain-containing protein</fullName>
    </recommendedName>
</protein>
<evidence type="ECO:0000313" key="3">
    <source>
        <dbReference type="EMBL" id="SET63138.1"/>
    </source>
</evidence>
<dbReference type="CDD" id="cd00118">
    <property type="entry name" value="LysM"/>
    <property type="match status" value="1"/>
</dbReference>
<evidence type="ECO:0000313" key="4">
    <source>
        <dbReference type="Proteomes" id="UP000199095"/>
    </source>
</evidence>
<dbReference type="InterPro" id="IPR018392">
    <property type="entry name" value="LysM"/>
</dbReference>
<reference evidence="4" key="1">
    <citation type="submission" date="2016-10" db="EMBL/GenBank/DDBJ databases">
        <authorList>
            <person name="Varghese N."/>
            <person name="Submissions S."/>
        </authorList>
    </citation>
    <scope>NUCLEOTIDE SEQUENCE [LARGE SCALE GENOMIC DNA]</scope>
    <source>
        <strain evidence="4">CGMCC 1.3566</strain>
    </source>
</reference>
<feature type="compositionally biased region" description="Polar residues" evidence="1">
    <location>
        <begin position="27"/>
        <end position="45"/>
    </location>
</feature>
<dbReference type="EMBL" id="FOHJ01000006">
    <property type="protein sequence ID" value="SET63138.1"/>
    <property type="molecule type" value="Genomic_DNA"/>
</dbReference>
<evidence type="ECO:0000259" key="2">
    <source>
        <dbReference type="PROSITE" id="PS51782"/>
    </source>
</evidence>
<feature type="region of interest" description="Disordered" evidence="1">
    <location>
        <begin position="27"/>
        <end position="71"/>
    </location>
</feature>
<accession>A0A1I0FX60</accession>
<dbReference type="PROSITE" id="PS51782">
    <property type="entry name" value="LYSM"/>
    <property type="match status" value="1"/>
</dbReference>
<feature type="compositionally biased region" description="Basic and acidic residues" evidence="1">
    <location>
        <begin position="60"/>
        <end position="69"/>
    </location>
</feature>
<name>A0A1I0FX60_9BACI</name>
<dbReference type="OrthoDB" id="2691912at2"/>
<dbReference type="Gene3D" id="3.10.350.10">
    <property type="entry name" value="LysM domain"/>
    <property type="match status" value="1"/>
</dbReference>
<evidence type="ECO:0000256" key="1">
    <source>
        <dbReference type="SAM" id="MobiDB-lite"/>
    </source>
</evidence>
<keyword evidence="4" id="KW-1185">Reference proteome</keyword>
<proteinExistence type="predicted"/>
<sequence length="128" mass="14636">MALFKKLFIVVILLLFIRSIIHDVTVGTASKPQDSHNTQTEMMQTENKETSNESTNGDQPEEKQPDYKPVKHKVKAGETVLSIVENMSDESVEFQQLLEDFQTLNPDVNPNEIQIGKTYFFPAYMNKN</sequence>
<dbReference type="InterPro" id="IPR036779">
    <property type="entry name" value="LysM_dom_sf"/>
</dbReference>
<gene>
    <name evidence="3" type="ORF">SAMN05421676_106136</name>
</gene>
<dbReference type="STRING" id="237682.SAMN05421676_106136"/>
<feature type="domain" description="LysM" evidence="2">
    <location>
        <begin position="70"/>
        <end position="121"/>
    </location>
</feature>
<dbReference type="Proteomes" id="UP000199095">
    <property type="component" value="Unassembled WGS sequence"/>
</dbReference>
<organism evidence="3 4">
    <name type="scientific">Salinibacillus kushneri</name>
    <dbReference type="NCBI Taxonomy" id="237682"/>
    <lineage>
        <taxon>Bacteria</taxon>
        <taxon>Bacillati</taxon>
        <taxon>Bacillota</taxon>
        <taxon>Bacilli</taxon>
        <taxon>Bacillales</taxon>
        <taxon>Bacillaceae</taxon>
        <taxon>Salinibacillus</taxon>
    </lineage>
</organism>